<dbReference type="FunCoup" id="F6SI87">
    <property type="interactions" value="325"/>
</dbReference>
<dbReference type="OMA" id="DTQTRRW"/>
<protein>
    <recommendedName>
        <fullName evidence="10">UNC-45/Cro1/She4 central domain-containing protein</fullName>
    </recommendedName>
</protein>
<evidence type="ECO:0000256" key="9">
    <source>
        <dbReference type="PROSITE-ProRule" id="PRU00339"/>
    </source>
</evidence>
<keyword evidence="12" id="KW-1185">Reference proteome</keyword>
<reference evidence="11" key="3">
    <citation type="submission" date="2025-09" db="UniProtKB">
        <authorList>
            <consortium name="Ensembl"/>
        </authorList>
    </citation>
    <scope>IDENTIFICATION</scope>
</reference>
<reference evidence="12" key="1">
    <citation type="journal article" date="2002" name="Science">
        <title>The draft genome of Ciona intestinalis: insights into chordate and vertebrate origins.</title>
        <authorList>
            <person name="Dehal P."/>
            <person name="Satou Y."/>
            <person name="Campbell R.K."/>
            <person name="Chapman J."/>
            <person name="Degnan B."/>
            <person name="De Tomaso A."/>
            <person name="Davidson B."/>
            <person name="Di Gregorio A."/>
            <person name="Gelpke M."/>
            <person name="Goodstein D.M."/>
            <person name="Harafuji N."/>
            <person name="Hastings K.E."/>
            <person name="Ho I."/>
            <person name="Hotta K."/>
            <person name="Huang W."/>
            <person name="Kawashima T."/>
            <person name="Lemaire P."/>
            <person name="Martinez D."/>
            <person name="Meinertzhagen I.A."/>
            <person name="Necula S."/>
            <person name="Nonaka M."/>
            <person name="Putnam N."/>
            <person name="Rash S."/>
            <person name="Saiga H."/>
            <person name="Satake M."/>
            <person name="Terry A."/>
            <person name="Yamada L."/>
            <person name="Wang H.G."/>
            <person name="Awazu S."/>
            <person name="Azumi K."/>
            <person name="Boore J."/>
            <person name="Branno M."/>
            <person name="Chin-Bow S."/>
            <person name="DeSantis R."/>
            <person name="Doyle S."/>
            <person name="Francino P."/>
            <person name="Keys D.N."/>
            <person name="Haga S."/>
            <person name="Hayashi H."/>
            <person name="Hino K."/>
            <person name="Imai K.S."/>
            <person name="Inaba K."/>
            <person name="Kano S."/>
            <person name="Kobayashi K."/>
            <person name="Kobayashi M."/>
            <person name="Lee B.I."/>
            <person name="Makabe K.W."/>
            <person name="Manohar C."/>
            <person name="Matassi G."/>
            <person name="Medina M."/>
            <person name="Mochizuki Y."/>
            <person name="Mount S."/>
            <person name="Morishita T."/>
            <person name="Miura S."/>
            <person name="Nakayama A."/>
            <person name="Nishizaka S."/>
            <person name="Nomoto H."/>
            <person name="Ohta F."/>
            <person name="Oishi K."/>
            <person name="Rigoutsos I."/>
            <person name="Sano M."/>
            <person name="Sasaki A."/>
            <person name="Sasakura Y."/>
            <person name="Shoguchi E."/>
            <person name="Shin-i T."/>
            <person name="Spagnuolo A."/>
            <person name="Stainier D."/>
            <person name="Suzuki M.M."/>
            <person name="Tassy O."/>
            <person name="Takatori N."/>
            <person name="Tokuoka M."/>
            <person name="Yagi K."/>
            <person name="Yoshizaki F."/>
            <person name="Wada S."/>
            <person name="Zhang C."/>
            <person name="Hyatt P.D."/>
            <person name="Larimer F."/>
            <person name="Detter C."/>
            <person name="Doggett N."/>
            <person name="Glavina T."/>
            <person name="Hawkins T."/>
            <person name="Richardson P."/>
            <person name="Lucas S."/>
            <person name="Kohara Y."/>
            <person name="Levine M."/>
            <person name="Satoh N."/>
            <person name="Rokhsar D.S."/>
        </authorList>
    </citation>
    <scope>NUCLEOTIDE SEQUENCE [LARGE SCALE GENOMIC DNA]</scope>
</reference>
<dbReference type="InterPro" id="IPR016024">
    <property type="entry name" value="ARM-type_fold"/>
</dbReference>
<name>F6SI87_CIOIN</name>
<dbReference type="GeneTree" id="ENSGT00940000170706"/>
<dbReference type="PANTHER" id="PTHR45994:SF1">
    <property type="entry name" value="FI21225P1"/>
    <property type="match status" value="1"/>
</dbReference>
<evidence type="ECO:0000256" key="1">
    <source>
        <dbReference type="ARBA" id="ARBA00004556"/>
    </source>
</evidence>
<dbReference type="InParanoid" id="F6SI87"/>
<feature type="repeat" description="TPR" evidence="9">
    <location>
        <begin position="6"/>
        <end position="39"/>
    </location>
</feature>
<evidence type="ECO:0000256" key="7">
    <source>
        <dbReference type="ARBA" id="ARBA00022803"/>
    </source>
</evidence>
<dbReference type="FunFam" id="1.25.10.10:FF:000043">
    <property type="entry name" value="Unc-45 myosin chaperone B"/>
    <property type="match status" value="1"/>
</dbReference>
<evidence type="ECO:0000256" key="2">
    <source>
        <dbReference type="ARBA" id="ARBA00022473"/>
    </source>
</evidence>
<dbReference type="InterPro" id="IPR024660">
    <property type="entry name" value="UCS_central_dom"/>
</dbReference>
<keyword evidence="6" id="KW-0221">Differentiation</keyword>
<dbReference type="STRING" id="7719.ENSCINP00000024134"/>
<reference evidence="11" key="2">
    <citation type="submission" date="2025-08" db="UniProtKB">
        <authorList>
            <consortium name="Ensembl"/>
        </authorList>
    </citation>
    <scope>IDENTIFICATION</scope>
</reference>
<dbReference type="SUPFAM" id="SSF48452">
    <property type="entry name" value="TPR-like"/>
    <property type="match status" value="1"/>
</dbReference>
<keyword evidence="3" id="KW-0963">Cytoplasm</keyword>
<dbReference type="Proteomes" id="UP000008144">
    <property type="component" value="Unassembled WGS sequence"/>
</dbReference>
<sequence>MSLSNAAELKENGNKFFNSGIYKEAIECYSRAIEISEDKNEKLACFKNRAACYLKLEKYKECTEDCTKALEISASDVKALFRRIKSLEKLGETSRAYADARRLIQIEPKNKSVQEVCFRLRSIMELELVKEHSTENRVQAMLQILFDQNVDDDKKRKAGDNLVFLSRDEAGAERIFREGGPAALTQLMDSKDLFVKLSAIRTISALCEGHQARSLVMLRDVTIDRLCKCMGSKVDTTEEVSMATFQLIQSIVTSLQGKDKRDHRGHEVAVHADYGKDLLSIMLELKAMLDDVEVSAVGRDHAISLVAKNIPRPDIRSGSNARTLKFMEVGGLKSMLDVGSYGFAPGTSPFPITKNTRLNVSVALLKLYDDLGGDKARGVWDEKIFDYVQSLFATGTMLANKRAMSVLTCLLQGPFESGQKAIGLKGVLETMIAMTGDEEEDSQICAIEAIITSASKQSKATFVVENGATLLKELFKKSESDAVRVRALVGLCKLGASHGSDVSLRAFADGSTVKLAKQCRKFLTNPSKDFDLRKWSAEGLSYLTLDGDVKEELCHDEDALKALFDIARTNDKTVTYGVVSCLVNCTNTYDKNDEVVPEMIELAKYSKQHIPEEHEKDKPSL</sequence>
<dbReference type="AlphaFoldDB" id="F6SI87"/>
<evidence type="ECO:0000313" key="12">
    <source>
        <dbReference type="Proteomes" id="UP000008144"/>
    </source>
</evidence>
<keyword evidence="8" id="KW-0143">Chaperone</keyword>
<dbReference type="SMART" id="SM00028">
    <property type="entry name" value="TPR"/>
    <property type="match status" value="3"/>
</dbReference>
<dbReference type="HOGENOM" id="CLU_007331_1_0_1"/>
<organism evidence="11 12">
    <name type="scientific">Ciona intestinalis</name>
    <name type="common">Transparent sea squirt</name>
    <name type="synonym">Ascidia intestinalis</name>
    <dbReference type="NCBI Taxonomy" id="7719"/>
    <lineage>
        <taxon>Eukaryota</taxon>
        <taxon>Metazoa</taxon>
        <taxon>Chordata</taxon>
        <taxon>Tunicata</taxon>
        <taxon>Ascidiacea</taxon>
        <taxon>Phlebobranchia</taxon>
        <taxon>Cionidae</taxon>
        <taxon>Ciona</taxon>
    </lineage>
</organism>
<evidence type="ECO:0000256" key="8">
    <source>
        <dbReference type="ARBA" id="ARBA00023186"/>
    </source>
</evidence>
<dbReference type="GO" id="GO:0030154">
    <property type="term" value="P:cell differentiation"/>
    <property type="evidence" value="ECO:0007669"/>
    <property type="project" value="UniProtKB-KW"/>
</dbReference>
<feature type="domain" description="UNC-45/Cro1/She4 central" evidence="10">
    <location>
        <begin position="351"/>
        <end position="494"/>
    </location>
</feature>
<dbReference type="InterPro" id="IPR019734">
    <property type="entry name" value="TPR_rpt"/>
</dbReference>
<keyword evidence="4" id="KW-0517">Myogenesis</keyword>
<evidence type="ECO:0000256" key="5">
    <source>
        <dbReference type="ARBA" id="ARBA00022737"/>
    </source>
</evidence>
<dbReference type="SUPFAM" id="SSF48371">
    <property type="entry name" value="ARM repeat"/>
    <property type="match status" value="2"/>
</dbReference>
<evidence type="ECO:0000256" key="4">
    <source>
        <dbReference type="ARBA" id="ARBA00022541"/>
    </source>
</evidence>
<proteinExistence type="predicted"/>
<dbReference type="PROSITE" id="PS50005">
    <property type="entry name" value="TPR"/>
    <property type="match status" value="1"/>
</dbReference>
<dbReference type="FunFam" id="1.25.40.10:FF:000025">
    <property type="entry name" value="Unc-45 myosin chaperone B"/>
    <property type="match status" value="1"/>
</dbReference>
<evidence type="ECO:0000259" key="10">
    <source>
        <dbReference type="Pfam" id="PF11701"/>
    </source>
</evidence>
<dbReference type="PANTHER" id="PTHR45994">
    <property type="entry name" value="FI21225P1"/>
    <property type="match status" value="1"/>
</dbReference>
<keyword evidence="2" id="KW-0217">Developmental protein</keyword>
<keyword evidence="5" id="KW-0677">Repeat</keyword>
<dbReference type="Gene3D" id="1.25.10.10">
    <property type="entry name" value="Leucine-rich Repeat Variant"/>
    <property type="match status" value="2"/>
</dbReference>
<evidence type="ECO:0000256" key="6">
    <source>
        <dbReference type="ARBA" id="ARBA00022782"/>
    </source>
</evidence>
<dbReference type="Pfam" id="PF11701">
    <property type="entry name" value="UNC45-central"/>
    <property type="match status" value="1"/>
</dbReference>
<dbReference type="InterPro" id="IPR011989">
    <property type="entry name" value="ARM-like"/>
</dbReference>
<dbReference type="InterPro" id="IPR011990">
    <property type="entry name" value="TPR-like_helical_dom_sf"/>
</dbReference>
<comment type="subcellular location">
    <subcellularLocation>
        <location evidence="1">Cytoplasm</location>
        <location evidence="1">Perinuclear region</location>
    </subcellularLocation>
</comment>
<keyword evidence="7 9" id="KW-0802">TPR repeat</keyword>
<dbReference type="Ensembl" id="ENSCINT00000024380.2">
    <property type="protein sequence ID" value="ENSCINP00000024134.2"/>
    <property type="gene ID" value="ENSCING00000013070.2"/>
</dbReference>
<accession>F6SI87</accession>
<dbReference type="GO" id="GO:0048471">
    <property type="term" value="C:perinuclear region of cytoplasm"/>
    <property type="evidence" value="ECO:0007669"/>
    <property type="project" value="UniProtKB-SubCell"/>
</dbReference>
<dbReference type="Gene3D" id="1.25.40.10">
    <property type="entry name" value="Tetratricopeptide repeat domain"/>
    <property type="match status" value="1"/>
</dbReference>
<evidence type="ECO:0000256" key="3">
    <source>
        <dbReference type="ARBA" id="ARBA00022490"/>
    </source>
</evidence>
<dbReference type="GO" id="GO:0007517">
    <property type="term" value="P:muscle organ development"/>
    <property type="evidence" value="ECO:0007669"/>
    <property type="project" value="UniProtKB-KW"/>
</dbReference>
<evidence type="ECO:0000313" key="11">
    <source>
        <dbReference type="Ensembl" id="ENSCINP00000024134.2"/>
    </source>
</evidence>